<feature type="transmembrane region" description="Helical" evidence="1">
    <location>
        <begin position="59"/>
        <end position="77"/>
    </location>
</feature>
<organism evidence="2 3">
    <name type="scientific">Platanthera zijinensis</name>
    <dbReference type="NCBI Taxonomy" id="2320716"/>
    <lineage>
        <taxon>Eukaryota</taxon>
        <taxon>Viridiplantae</taxon>
        <taxon>Streptophyta</taxon>
        <taxon>Embryophyta</taxon>
        <taxon>Tracheophyta</taxon>
        <taxon>Spermatophyta</taxon>
        <taxon>Magnoliopsida</taxon>
        <taxon>Liliopsida</taxon>
        <taxon>Asparagales</taxon>
        <taxon>Orchidaceae</taxon>
        <taxon>Orchidoideae</taxon>
        <taxon>Orchideae</taxon>
        <taxon>Orchidinae</taxon>
        <taxon>Platanthera</taxon>
    </lineage>
</organism>
<keyword evidence="3" id="KW-1185">Reference proteome</keyword>
<dbReference type="AlphaFoldDB" id="A0AAP0FYF7"/>
<dbReference type="Proteomes" id="UP001418222">
    <property type="component" value="Unassembled WGS sequence"/>
</dbReference>
<comment type="caution">
    <text evidence="2">The sequence shown here is derived from an EMBL/GenBank/DDBJ whole genome shotgun (WGS) entry which is preliminary data.</text>
</comment>
<feature type="transmembrane region" description="Helical" evidence="1">
    <location>
        <begin position="83"/>
        <end position="107"/>
    </location>
</feature>
<keyword evidence="1" id="KW-0812">Transmembrane</keyword>
<proteinExistence type="predicted"/>
<feature type="transmembrane region" description="Helical" evidence="1">
    <location>
        <begin position="20"/>
        <end position="38"/>
    </location>
</feature>
<accession>A0AAP0FYF7</accession>
<feature type="transmembrane region" description="Helical" evidence="1">
    <location>
        <begin position="180"/>
        <end position="203"/>
    </location>
</feature>
<feature type="transmembrane region" description="Helical" evidence="1">
    <location>
        <begin position="224"/>
        <end position="246"/>
    </location>
</feature>
<feature type="transmembrane region" description="Helical" evidence="1">
    <location>
        <begin position="266"/>
        <end position="288"/>
    </location>
</feature>
<evidence type="ECO:0000256" key="1">
    <source>
        <dbReference type="SAM" id="Phobius"/>
    </source>
</evidence>
<evidence type="ECO:0000313" key="2">
    <source>
        <dbReference type="EMBL" id="KAK8924235.1"/>
    </source>
</evidence>
<reference evidence="2 3" key="1">
    <citation type="journal article" date="2022" name="Nat. Plants">
        <title>Genomes of leafy and leafless Platanthera orchids illuminate the evolution of mycoheterotrophy.</title>
        <authorList>
            <person name="Li M.H."/>
            <person name="Liu K.W."/>
            <person name="Li Z."/>
            <person name="Lu H.C."/>
            <person name="Ye Q.L."/>
            <person name="Zhang D."/>
            <person name="Wang J.Y."/>
            <person name="Li Y.F."/>
            <person name="Zhong Z.M."/>
            <person name="Liu X."/>
            <person name="Yu X."/>
            <person name="Liu D.K."/>
            <person name="Tu X.D."/>
            <person name="Liu B."/>
            <person name="Hao Y."/>
            <person name="Liao X.Y."/>
            <person name="Jiang Y.T."/>
            <person name="Sun W.H."/>
            <person name="Chen J."/>
            <person name="Chen Y.Q."/>
            <person name="Ai Y."/>
            <person name="Zhai J.W."/>
            <person name="Wu S.S."/>
            <person name="Zhou Z."/>
            <person name="Hsiao Y.Y."/>
            <person name="Wu W.L."/>
            <person name="Chen Y.Y."/>
            <person name="Lin Y.F."/>
            <person name="Hsu J.L."/>
            <person name="Li C.Y."/>
            <person name="Wang Z.W."/>
            <person name="Zhao X."/>
            <person name="Zhong W.Y."/>
            <person name="Ma X.K."/>
            <person name="Ma L."/>
            <person name="Huang J."/>
            <person name="Chen G.Z."/>
            <person name="Huang M.Z."/>
            <person name="Huang L."/>
            <person name="Peng D.H."/>
            <person name="Luo Y.B."/>
            <person name="Zou S.Q."/>
            <person name="Chen S.P."/>
            <person name="Lan S."/>
            <person name="Tsai W.C."/>
            <person name="Van de Peer Y."/>
            <person name="Liu Z.J."/>
        </authorList>
    </citation>
    <scope>NUCLEOTIDE SEQUENCE [LARGE SCALE GENOMIC DNA]</scope>
    <source>
        <strain evidence="2">Lor287</strain>
    </source>
</reference>
<dbReference type="EMBL" id="JBBWWQ010000017">
    <property type="protein sequence ID" value="KAK8924235.1"/>
    <property type="molecule type" value="Genomic_DNA"/>
</dbReference>
<keyword evidence="1" id="KW-0472">Membrane</keyword>
<keyword evidence="1" id="KW-1133">Transmembrane helix</keyword>
<dbReference type="PANTHER" id="PTHR33133">
    <property type="entry name" value="OS08G0107100 PROTEIN-RELATED"/>
    <property type="match status" value="1"/>
</dbReference>
<dbReference type="PANTHER" id="PTHR33133:SF3">
    <property type="entry name" value="TRANSMEMBRANE PROTEIN"/>
    <property type="match status" value="1"/>
</dbReference>
<evidence type="ECO:0000313" key="3">
    <source>
        <dbReference type="Proteomes" id="UP001418222"/>
    </source>
</evidence>
<protein>
    <submittedName>
        <fullName evidence="2">Uncharacterized protein</fullName>
    </submittedName>
</protein>
<name>A0AAP0FYF7_9ASPA</name>
<feature type="transmembrane region" description="Helical" evidence="1">
    <location>
        <begin position="127"/>
        <end position="160"/>
    </location>
</feature>
<gene>
    <name evidence="2" type="ORF">KSP39_PZI019711</name>
</gene>
<sequence length="305" mass="33492">MVKIIKVLRKSVHAFLHDYHSLASIAAILVFPFSAAVLSQSLSPSFSLLALLHYRIQMLFHAASFPASSHFFALLNLKLSQTIFSFIVTLPFTLTFLLLAKACIILIVGDFPCRRSAPPRLSSLLPLYFFLLPTHLFNYFVILSTNAAFFSILFLVFNVLDALCLSDGNITALALPTASAILYSIMIANTVVVCNVAAVVAATERCGGYHPFLRACVVIRGREAAAITLAVPTNLGLAGVEALFQYRVVKPWRNLSRLSGSVVGEAFLITYIHSMLIVVDVIISCMVYRSCRKSIRLGEKETLEA</sequence>